<reference evidence="4" key="1">
    <citation type="journal article" date="2019" name="bioRxiv">
        <title>The Genome of the Zebra Mussel, Dreissena polymorpha: A Resource for Invasive Species Research.</title>
        <authorList>
            <person name="McCartney M.A."/>
            <person name="Auch B."/>
            <person name="Kono T."/>
            <person name="Mallez S."/>
            <person name="Zhang Y."/>
            <person name="Obille A."/>
            <person name="Becker A."/>
            <person name="Abrahante J.E."/>
            <person name="Garbe J."/>
            <person name="Badalamenti J.P."/>
            <person name="Herman A."/>
            <person name="Mangelson H."/>
            <person name="Liachko I."/>
            <person name="Sullivan S."/>
            <person name="Sone E.D."/>
            <person name="Koren S."/>
            <person name="Silverstein K.A.T."/>
            <person name="Beckman K.B."/>
            <person name="Gohl D.M."/>
        </authorList>
    </citation>
    <scope>NUCLEOTIDE SEQUENCE</scope>
    <source>
        <strain evidence="4">Duluth1</strain>
        <tissue evidence="4">Whole animal</tissue>
    </source>
</reference>
<dbReference type="Pfam" id="PF00581">
    <property type="entry name" value="Rhodanese"/>
    <property type="match status" value="1"/>
</dbReference>
<dbReference type="PANTHER" id="PTHR30401:SF0">
    <property type="entry name" value="TRNA 2-SELENOURIDINE SYNTHASE"/>
    <property type="match status" value="1"/>
</dbReference>
<evidence type="ECO:0000313" key="4">
    <source>
        <dbReference type="EMBL" id="KAH3694600.1"/>
    </source>
</evidence>
<dbReference type="GO" id="GO:0002098">
    <property type="term" value="P:tRNA wobble uridine modification"/>
    <property type="evidence" value="ECO:0007669"/>
    <property type="project" value="InterPro"/>
</dbReference>
<dbReference type="EMBL" id="JAIWYP010000016">
    <property type="protein sequence ID" value="KAH3694600.1"/>
    <property type="molecule type" value="Genomic_DNA"/>
</dbReference>
<organism evidence="4 5">
    <name type="scientific">Dreissena polymorpha</name>
    <name type="common">Zebra mussel</name>
    <name type="synonym">Mytilus polymorpha</name>
    <dbReference type="NCBI Taxonomy" id="45954"/>
    <lineage>
        <taxon>Eukaryota</taxon>
        <taxon>Metazoa</taxon>
        <taxon>Spiralia</taxon>
        <taxon>Lophotrochozoa</taxon>
        <taxon>Mollusca</taxon>
        <taxon>Bivalvia</taxon>
        <taxon>Autobranchia</taxon>
        <taxon>Heteroconchia</taxon>
        <taxon>Euheterodonta</taxon>
        <taxon>Imparidentia</taxon>
        <taxon>Neoheterodontei</taxon>
        <taxon>Myida</taxon>
        <taxon>Dreissenoidea</taxon>
        <taxon>Dreissenidae</taxon>
        <taxon>Dreissena</taxon>
    </lineage>
</organism>
<dbReference type="Proteomes" id="UP000828390">
    <property type="component" value="Unassembled WGS sequence"/>
</dbReference>
<keyword evidence="1" id="KW-0711">Selenium</keyword>
<dbReference type="InterPro" id="IPR001763">
    <property type="entry name" value="Rhodanese-like_dom"/>
</dbReference>
<name>A0A9D4BGH0_DREPO</name>
<dbReference type="InterPro" id="IPR058840">
    <property type="entry name" value="AAA_SelU"/>
</dbReference>
<dbReference type="GO" id="GO:0004792">
    <property type="term" value="F:thiosulfate-cyanide sulfurtransferase activity"/>
    <property type="evidence" value="ECO:0007669"/>
    <property type="project" value="InterPro"/>
</dbReference>
<dbReference type="NCBIfam" id="TIGR03167">
    <property type="entry name" value="tRNA_sel_U_synt"/>
    <property type="match status" value="1"/>
</dbReference>
<evidence type="ECO:0000313" key="5">
    <source>
        <dbReference type="Proteomes" id="UP000828390"/>
    </source>
</evidence>
<accession>A0A9D4BGH0</accession>
<feature type="domain" description="Rhodanese" evidence="2">
    <location>
        <begin position="43"/>
        <end position="158"/>
    </location>
</feature>
<dbReference type="InterPro" id="IPR001307">
    <property type="entry name" value="Thiosulphate_STrfase_CS"/>
</dbReference>
<dbReference type="AlphaFoldDB" id="A0A9D4BGH0"/>
<dbReference type="InterPro" id="IPR017582">
    <property type="entry name" value="SelU"/>
</dbReference>
<dbReference type="InterPro" id="IPR027417">
    <property type="entry name" value="P-loop_NTPase"/>
</dbReference>
<dbReference type="NCBIfam" id="NF008752">
    <property type="entry name" value="PRK11784.1-4"/>
    <property type="match status" value="1"/>
</dbReference>
<dbReference type="SUPFAM" id="SSF52821">
    <property type="entry name" value="Rhodanese/Cell cycle control phosphatase"/>
    <property type="match status" value="1"/>
</dbReference>
<sequence>MAAKWEQFCRLKAFVRHYHRKKPSIQSFPEIISNYKHEQITDIIDVRTPNEFHEDHIPGAVNIPVLSNEERVIVGTVYSKSAFEARKLGASLISKNISEHLKNYFYQRSQDYSPLVYCWRGGQRSYSLGLVLAQIGFQIYMLDGGYKHYRETVREDLKSLPYKFQYRIISGLTGSGKTHILHALGAQGHQILDLEGLARHKGSVLGLWHGETQPSQKFFETQICDRLQNFVTDRPVWLESESVRIGNVFIPPDLFQSLKESPRFCVCLPLAERVKHIIKDYPNWIENKEQLKEILGKLIGRQSKEVVNSWIEMISRNQWEEFVERMLLEHYDPTYSLSQKKNNVSQHDVVHINVVNLNEDTVFNVASKLAELGSMNVSSVHMAA</sequence>
<dbReference type="Pfam" id="PF26341">
    <property type="entry name" value="AAA_SelU"/>
    <property type="match status" value="1"/>
</dbReference>
<dbReference type="SUPFAM" id="SSF52540">
    <property type="entry name" value="P-loop containing nucleoside triphosphate hydrolases"/>
    <property type="match status" value="1"/>
</dbReference>
<evidence type="ECO:0000313" key="3">
    <source>
        <dbReference type="EMBL" id="KAH3694541.1"/>
    </source>
</evidence>
<proteinExistence type="predicted"/>
<reference evidence="4" key="2">
    <citation type="submission" date="2020-11" db="EMBL/GenBank/DDBJ databases">
        <authorList>
            <person name="McCartney M.A."/>
            <person name="Auch B."/>
            <person name="Kono T."/>
            <person name="Mallez S."/>
            <person name="Becker A."/>
            <person name="Gohl D.M."/>
            <person name="Silverstein K.A.T."/>
            <person name="Koren S."/>
            <person name="Bechman K.B."/>
            <person name="Herman A."/>
            <person name="Abrahante J.E."/>
            <person name="Garbe J."/>
        </authorList>
    </citation>
    <scope>NUCLEOTIDE SEQUENCE</scope>
    <source>
        <strain evidence="4">Duluth1</strain>
        <tissue evidence="4">Whole animal</tissue>
    </source>
</reference>
<dbReference type="SMART" id="SM00450">
    <property type="entry name" value="RHOD"/>
    <property type="match status" value="1"/>
</dbReference>
<dbReference type="Gene3D" id="3.40.250.10">
    <property type="entry name" value="Rhodanese-like domain"/>
    <property type="match status" value="1"/>
</dbReference>
<dbReference type="OrthoDB" id="566238at2759"/>
<dbReference type="PANTHER" id="PTHR30401">
    <property type="entry name" value="TRNA 2-SELENOURIDINE SYNTHASE"/>
    <property type="match status" value="1"/>
</dbReference>
<keyword evidence="5" id="KW-1185">Reference proteome</keyword>
<evidence type="ECO:0000259" key="2">
    <source>
        <dbReference type="PROSITE" id="PS50206"/>
    </source>
</evidence>
<evidence type="ECO:0000256" key="1">
    <source>
        <dbReference type="ARBA" id="ARBA00023266"/>
    </source>
</evidence>
<comment type="caution">
    <text evidence="4">The sequence shown here is derived from an EMBL/GenBank/DDBJ whole genome shotgun (WGS) entry which is preliminary data.</text>
</comment>
<dbReference type="PROSITE" id="PS50206">
    <property type="entry name" value="RHODANESE_3"/>
    <property type="match status" value="1"/>
</dbReference>
<dbReference type="NCBIfam" id="NF008750">
    <property type="entry name" value="PRK11784.1-2"/>
    <property type="match status" value="1"/>
</dbReference>
<gene>
    <name evidence="3" type="ORF">DPMN_081980</name>
    <name evidence="4" type="ORF">DPMN_082040</name>
</gene>
<dbReference type="InterPro" id="IPR036873">
    <property type="entry name" value="Rhodanese-like_dom_sf"/>
</dbReference>
<dbReference type="GO" id="GO:0043828">
    <property type="term" value="F:tRNA 2-selenouridine synthase activity"/>
    <property type="evidence" value="ECO:0007669"/>
    <property type="project" value="InterPro"/>
</dbReference>
<protein>
    <recommendedName>
        <fullName evidence="2">Rhodanese domain-containing protein</fullName>
    </recommendedName>
</protein>
<dbReference type="EMBL" id="JAIWYP010000016">
    <property type="protein sequence ID" value="KAH3694541.1"/>
    <property type="molecule type" value="Genomic_DNA"/>
</dbReference>
<dbReference type="PROSITE" id="PS00380">
    <property type="entry name" value="RHODANESE_1"/>
    <property type="match status" value="1"/>
</dbReference>